<dbReference type="PANTHER" id="PTHR39664:SF2">
    <property type="entry name" value="NUCLEIC ACID-BINDING PROTEIN, CONTAINING PIN DOMAIN-RELATED"/>
    <property type="match status" value="1"/>
</dbReference>
<comment type="cofactor">
    <cofactor evidence="5">
        <name>Mg(2+)</name>
        <dbReference type="ChEBI" id="CHEBI:18420"/>
    </cofactor>
</comment>
<accession>A0AAJ5F6H0</accession>
<dbReference type="InterPro" id="IPR022907">
    <property type="entry name" value="VapC_family"/>
</dbReference>
<evidence type="ECO:0000256" key="5">
    <source>
        <dbReference type="HAMAP-Rule" id="MF_00265"/>
    </source>
</evidence>
<sequence>MRVVIDANVILRFVLEDHPDLTARASALFDRAAGGEVQLIIPPAILAECFYALKSFYKLPRAEIAGGLLKVLALPGVGALEEQAVTEALRLLKEQSVDFADAYLAALGRTLALPVASFDSDLRKLGADVLDD</sequence>
<feature type="binding site" evidence="5">
    <location>
        <position position="101"/>
    </location>
    <ligand>
        <name>Mg(2+)</name>
        <dbReference type="ChEBI" id="CHEBI:18420"/>
    </ligand>
</feature>
<comment type="function">
    <text evidence="5">Toxic component of a toxin-antitoxin (TA) system. An RNase.</text>
</comment>
<organism evidence="7 8">
    <name type="scientific">Deinococcus metallilatus</name>
    <dbReference type="NCBI Taxonomy" id="1211322"/>
    <lineage>
        <taxon>Bacteria</taxon>
        <taxon>Thermotogati</taxon>
        <taxon>Deinococcota</taxon>
        <taxon>Deinococci</taxon>
        <taxon>Deinococcales</taxon>
        <taxon>Deinococcaceae</taxon>
        <taxon>Deinococcus</taxon>
    </lineage>
</organism>
<dbReference type="PANTHER" id="PTHR39664">
    <property type="match status" value="1"/>
</dbReference>
<dbReference type="InterPro" id="IPR002716">
    <property type="entry name" value="PIN_dom"/>
</dbReference>
<comment type="caution">
    <text evidence="7">The sequence shown here is derived from an EMBL/GenBank/DDBJ whole genome shotgun (WGS) entry which is preliminary data.</text>
</comment>
<dbReference type="Pfam" id="PF01850">
    <property type="entry name" value="PIN"/>
    <property type="match status" value="1"/>
</dbReference>
<dbReference type="Gene3D" id="3.40.50.1010">
    <property type="entry name" value="5'-nuclease"/>
    <property type="match status" value="1"/>
</dbReference>
<protein>
    <recommendedName>
        <fullName evidence="5">Ribonuclease VapC</fullName>
        <shortName evidence="5">RNase VapC</shortName>
        <ecNumber evidence="5">3.1.-.-</ecNumber>
    </recommendedName>
    <alternativeName>
        <fullName evidence="5">Toxin VapC</fullName>
    </alternativeName>
</protein>
<gene>
    <name evidence="5" type="primary">vapC</name>
    <name evidence="7" type="ORF">FCS05_15825</name>
</gene>
<feature type="domain" description="PIN" evidence="6">
    <location>
        <begin position="1"/>
        <end position="124"/>
    </location>
</feature>
<dbReference type="HAMAP" id="MF_00265">
    <property type="entry name" value="VapC_Nob1"/>
    <property type="match status" value="1"/>
</dbReference>
<feature type="binding site" evidence="5">
    <location>
        <position position="6"/>
    </location>
    <ligand>
        <name>Mg(2+)</name>
        <dbReference type="ChEBI" id="CHEBI:18420"/>
    </ligand>
</feature>
<comment type="similarity">
    <text evidence="5">Belongs to the PINc/VapC protein family.</text>
</comment>
<keyword evidence="2 5" id="KW-0540">Nuclease</keyword>
<dbReference type="GO" id="GO:0000287">
    <property type="term" value="F:magnesium ion binding"/>
    <property type="evidence" value="ECO:0007669"/>
    <property type="project" value="UniProtKB-UniRule"/>
</dbReference>
<reference evidence="7 8" key="1">
    <citation type="submission" date="2019-04" db="EMBL/GenBank/DDBJ databases">
        <title>Deinococcus metalilatus MA1002 mutant No.5.</title>
        <authorList>
            <person name="Park W."/>
            <person name="Park C."/>
        </authorList>
    </citation>
    <scope>NUCLEOTIDE SEQUENCE [LARGE SCALE GENOMIC DNA]</scope>
    <source>
        <strain evidence="7 8">MA1002-m5</strain>
    </source>
</reference>
<name>A0AAJ5F6H0_9DEIO</name>
<dbReference type="SUPFAM" id="SSF88723">
    <property type="entry name" value="PIN domain-like"/>
    <property type="match status" value="1"/>
</dbReference>
<keyword evidence="5" id="KW-0460">Magnesium</keyword>
<evidence type="ECO:0000256" key="3">
    <source>
        <dbReference type="ARBA" id="ARBA00022723"/>
    </source>
</evidence>
<keyword evidence="5" id="KW-0800">Toxin</keyword>
<dbReference type="Proteomes" id="UP000308000">
    <property type="component" value="Unassembled WGS sequence"/>
</dbReference>
<evidence type="ECO:0000256" key="2">
    <source>
        <dbReference type="ARBA" id="ARBA00022722"/>
    </source>
</evidence>
<keyword evidence="3 5" id="KW-0479">Metal-binding</keyword>
<dbReference type="EMBL" id="VBRC01000012">
    <property type="protein sequence ID" value="TLK23689.1"/>
    <property type="molecule type" value="Genomic_DNA"/>
</dbReference>
<evidence type="ECO:0000256" key="1">
    <source>
        <dbReference type="ARBA" id="ARBA00022649"/>
    </source>
</evidence>
<evidence type="ECO:0000313" key="7">
    <source>
        <dbReference type="EMBL" id="TLK23689.1"/>
    </source>
</evidence>
<dbReference type="EC" id="3.1.-.-" evidence="5"/>
<dbReference type="AlphaFoldDB" id="A0AAJ5F6H0"/>
<dbReference type="SMART" id="SM00670">
    <property type="entry name" value="PINc"/>
    <property type="match status" value="1"/>
</dbReference>
<dbReference type="InterPro" id="IPR029060">
    <property type="entry name" value="PIN-like_dom_sf"/>
</dbReference>
<dbReference type="GO" id="GO:0090729">
    <property type="term" value="F:toxin activity"/>
    <property type="evidence" value="ECO:0007669"/>
    <property type="project" value="UniProtKB-KW"/>
</dbReference>
<evidence type="ECO:0000259" key="6">
    <source>
        <dbReference type="SMART" id="SM00670"/>
    </source>
</evidence>
<dbReference type="GO" id="GO:0004540">
    <property type="term" value="F:RNA nuclease activity"/>
    <property type="evidence" value="ECO:0007669"/>
    <property type="project" value="InterPro"/>
</dbReference>
<evidence type="ECO:0000256" key="4">
    <source>
        <dbReference type="ARBA" id="ARBA00022801"/>
    </source>
</evidence>
<keyword evidence="1 5" id="KW-1277">Toxin-antitoxin system</keyword>
<keyword evidence="4 5" id="KW-0378">Hydrolase</keyword>
<dbReference type="GO" id="GO:0016787">
    <property type="term" value="F:hydrolase activity"/>
    <property type="evidence" value="ECO:0007669"/>
    <property type="project" value="UniProtKB-KW"/>
</dbReference>
<evidence type="ECO:0000313" key="8">
    <source>
        <dbReference type="Proteomes" id="UP000308000"/>
    </source>
</evidence>
<proteinExistence type="inferred from homology"/>